<protein>
    <submittedName>
        <fullName evidence="2">Uncharacterized protein</fullName>
    </submittedName>
</protein>
<dbReference type="EMBL" id="JAHXZJ010001119">
    <property type="protein sequence ID" value="KAH0553645.1"/>
    <property type="molecule type" value="Genomic_DNA"/>
</dbReference>
<keyword evidence="3" id="KW-1185">Reference proteome</keyword>
<evidence type="ECO:0000256" key="1">
    <source>
        <dbReference type="SAM" id="Phobius"/>
    </source>
</evidence>
<gene>
    <name evidence="2" type="ORF">KQX54_003098</name>
</gene>
<keyword evidence="1" id="KW-0812">Transmembrane</keyword>
<accession>A0AAV7IMZ4</accession>
<feature type="transmembrane region" description="Helical" evidence="1">
    <location>
        <begin position="119"/>
        <end position="138"/>
    </location>
</feature>
<reference evidence="2 3" key="1">
    <citation type="journal article" date="2021" name="J. Hered.">
        <title>A chromosome-level genome assembly of the parasitoid wasp, Cotesia glomerata (Hymenoptera: Braconidae).</title>
        <authorList>
            <person name="Pinto B.J."/>
            <person name="Weis J.J."/>
            <person name="Gamble T."/>
            <person name="Ode P.J."/>
            <person name="Paul R."/>
            <person name="Zaspel J.M."/>
        </authorList>
    </citation>
    <scope>NUCLEOTIDE SEQUENCE [LARGE SCALE GENOMIC DNA]</scope>
    <source>
        <strain evidence="2">CgM1</strain>
    </source>
</reference>
<keyword evidence="1" id="KW-0472">Membrane</keyword>
<proteinExistence type="predicted"/>
<keyword evidence="1" id="KW-1133">Transmembrane helix</keyword>
<name>A0AAV7IMZ4_COTGL</name>
<feature type="transmembrane region" description="Helical" evidence="1">
    <location>
        <begin position="158"/>
        <end position="177"/>
    </location>
</feature>
<dbReference type="AlphaFoldDB" id="A0AAV7IMZ4"/>
<evidence type="ECO:0000313" key="2">
    <source>
        <dbReference type="EMBL" id="KAH0553645.1"/>
    </source>
</evidence>
<organism evidence="2 3">
    <name type="scientific">Cotesia glomerata</name>
    <name type="common">Lepidopteran parasitic wasp</name>
    <name type="synonym">Apanteles glomeratus</name>
    <dbReference type="NCBI Taxonomy" id="32391"/>
    <lineage>
        <taxon>Eukaryota</taxon>
        <taxon>Metazoa</taxon>
        <taxon>Ecdysozoa</taxon>
        <taxon>Arthropoda</taxon>
        <taxon>Hexapoda</taxon>
        <taxon>Insecta</taxon>
        <taxon>Pterygota</taxon>
        <taxon>Neoptera</taxon>
        <taxon>Endopterygota</taxon>
        <taxon>Hymenoptera</taxon>
        <taxon>Apocrita</taxon>
        <taxon>Ichneumonoidea</taxon>
        <taxon>Braconidae</taxon>
        <taxon>Microgastrinae</taxon>
        <taxon>Cotesia</taxon>
    </lineage>
</organism>
<evidence type="ECO:0000313" key="3">
    <source>
        <dbReference type="Proteomes" id="UP000826195"/>
    </source>
</evidence>
<dbReference type="Proteomes" id="UP000826195">
    <property type="component" value="Unassembled WGS sequence"/>
</dbReference>
<sequence>MVRERVMLTHKSVPMQVIEKKGFIKNDRQDLGDKKLALEMLSSSLLKTSRGVTGIKTERTRGTGTKGFSSCCSLDELERTCDLDLYLTLGPTRFDDPHCSLPISVPSISFNRIIGYSSYILFASPGASDGFLFVGIFSTDTLQLSTVPNSQIEPYRSFFLTIFLSLILEPIFIESFINY</sequence>
<comment type="caution">
    <text evidence="2">The sequence shown here is derived from an EMBL/GenBank/DDBJ whole genome shotgun (WGS) entry which is preliminary data.</text>
</comment>